<gene>
    <name evidence="2" type="ORF">NDN08_001955</name>
</gene>
<evidence type="ECO:0000313" key="2">
    <source>
        <dbReference type="EMBL" id="KAJ8905448.1"/>
    </source>
</evidence>
<name>A0AAV8USE8_9RHOD</name>
<evidence type="ECO:0000259" key="1">
    <source>
        <dbReference type="Pfam" id="PF00561"/>
    </source>
</evidence>
<dbReference type="SUPFAM" id="SSF53474">
    <property type="entry name" value="alpha/beta-Hydrolases"/>
    <property type="match status" value="1"/>
</dbReference>
<dbReference type="Pfam" id="PF00561">
    <property type="entry name" value="Abhydrolase_1"/>
    <property type="match status" value="1"/>
</dbReference>
<dbReference type="Gene3D" id="3.40.50.1820">
    <property type="entry name" value="alpha/beta hydrolase"/>
    <property type="match status" value="1"/>
</dbReference>
<keyword evidence="3" id="KW-1185">Reference proteome</keyword>
<sequence length="272" mass="29536">MGLPDYRALVVRVERVEAPSRCPLVVFFAGMDARALPVNQVRCAGEGVSIASIYHGPRDKSGWPTLRSAARAALRNLKNELQPSQVIVIAESLGAVFALSALVVEPLLVDRLVLVNSATAFRSSSLVGAGAALLPVLRIDSSGKLLYPLAATVLWRFLTSPDRVDPENITPGPVMQLPSVNVSSAPLEAAEHRLRLIRRPPFRDREITNKITMPTLIVASGKDMIFDSTREASRLADLIPDSSVQELPSCGHACLLETNVDIFRILRANDFL</sequence>
<dbReference type="PANTHER" id="PTHR22753">
    <property type="entry name" value="TRANSMEMBRANE PROTEIN 68"/>
    <property type="match status" value="1"/>
</dbReference>
<comment type="caution">
    <text evidence="2">The sequence shown here is derived from an EMBL/GenBank/DDBJ whole genome shotgun (WGS) entry which is preliminary data.</text>
</comment>
<dbReference type="GO" id="GO:0016020">
    <property type="term" value="C:membrane"/>
    <property type="evidence" value="ECO:0007669"/>
    <property type="project" value="TreeGrafter"/>
</dbReference>
<dbReference type="EMBL" id="JAMWBK010000004">
    <property type="protein sequence ID" value="KAJ8905448.1"/>
    <property type="molecule type" value="Genomic_DNA"/>
</dbReference>
<dbReference type="Proteomes" id="UP001157974">
    <property type="component" value="Unassembled WGS sequence"/>
</dbReference>
<feature type="domain" description="AB hydrolase-1" evidence="1">
    <location>
        <begin position="70"/>
        <end position="256"/>
    </location>
</feature>
<reference evidence="2 3" key="1">
    <citation type="journal article" date="2023" name="Nat. Commun.">
        <title>Origin of minicircular mitochondrial genomes in red algae.</title>
        <authorList>
            <person name="Lee Y."/>
            <person name="Cho C.H."/>
            <person name="Lee Y.M."/>
            <person name="Park S.I."/>
            <person name="Yang J.H."/>
            <person name="West J.A."/>
            <person name="Bhattacharya D."/>
            <person name="Yoon H.S."/>
        </authorList>
    </citation>
    <scope>NUCLEOTIDE SEQUENCE [LARGE SCALE GENOMIC DNA]</scope>
    <source>
        <strain evidence="2 3">CCMP1338</strain>
        <tissue evidence="2">Whole cell</tissue>
    </source>
</reference>
<dbReference type="InterPro" id="IPR029058">
    <property type="entry name" value="AB_hydrolase_fold"/>
</dbReference>
<accession>A0AAV8USE8</accession>
<proteinExistence type="predicted"/>
<evidence type="ECO:0000313" key="3">
    <source>
        <dbReference type="Proteomes" id="UP001157974"/>
    </source>
</evidence>
<dbReference type="InterPro" id="IPR000073">
    <property type="entry name" value="AB_hydrolase_1"/>
</dbReference>
<organism evidence="2 3">
    <name type="scientific">Rhodosorus marinus</name>
    <dbReference type="NCBI Taxonomy" id="101924"/>
    <lineage>
        <taxon>Eukaryota</taxon>
        <taxon>Rhodophyta</taxon>
        <taxon>Stylonematophyceae</taxon>
        <taxon>Stylonematales</taxon>
        <taxon>Stylonemataceae</taxon>
        <taxon>Rhodosorus</taxon>
    </lineage>
</organism>
<dbReference type="AlphaFoldDB" id="A0AAV8USE8"/>
<protein>
    <recommendedName>
        <fullName evidence="1">AB hydrolase-1 domain-containing protein</fullName>
    </recommendedName>
</protein>
<dbReference type="PANTHER" id="PTHR22753:SF14">
    <property type="entry name" value="MONOACYLGLYCEROL_DIACYLGLYCEROL O-ACYLTRANSFERASE"/>
    <property type="match status" value="1"/>
</dbReference>